<feature type="transmembrane region" description="Helical" evidence="7">
    <location>
        <begin position="229"/>
        <end position="251"/>
    </location>
</feature>
<keyword evidence="6 7" id="KW-0472">Membrane</keyword>
<keyword evidence="9" id="KW-1185">Reference proteome</keyword>
<evidence type="ECO:0000256" key="6">
    <source>
        <dbReference type="ARBA" id="ARBA00023136"/>
    </source>
</evidence>
<evidence type="ECO:0000313" key="9">
    <source>
        <dbReference type="Proteomes" id="UP001157355"/>
    </source>
</evidence>
<protein>
    <recommendedName>
        <fullName evidence="10">MFS transporter</fullName>
    </recommendedName>
</protein>
<evidence type="ECO:0000313" key="8">
    <source>
        <dbReference type="EMBL" id="GLS86004.1"/>
    </source>
</evidence>
<feature type="transmembrane region" description="Helical" evidence="7">
    <location>
        <begin position="158"/>
        <end position="177"/>
    </location>
</feature>
<feature type="transmembrane region" description="Helical" evidence="7">
    <location>
        <begin position="343"/>
        <end position="362"/>
    </location>
</feature>
<dbReference type="SUPFAM" id="SSF103473">
    <property type="entry name" value="MFS general substrate transporter"/>
    <property type="match status" value="1"/>
</dbReference>
<dbReference type="PANTHER" id="PTHR23514">
    <property type="entry name" value="BYPASS OF STOP CODON PROTEIN 6"/>
    <property type="match status" value="1"/>
</dbReference>
<sequence>MQDLIRTNAALLLISIASFILMGAATALYGPALPVFSRDYDIQIGTAGLMISAHWIGCSLGVAAMFFAGQRATPRMVVAAMTLGAGLMALGLAWPLTLLGAVILGMGYGCATVVFNPRMLRAFGARGPAMLSLLNATFGIGAIGAPLVFVALGNDPVLSFGICALMGVVITACAGPAGRDATVVANAPSTPFRFNLPILIFGAVAISVEACLTGLGPAALINAGLSETAAAQLLSAFFLAFLAARIGLMFVAGLLASFSLFTLSLIGAFLAALVAALWAPGPGFVALGFCAGMFFPTEYVTATRKMGDNVKVAPTIIGAGLVGGVFAPLVLSPFLSSMGARGFFWVVAGVTGLLALAALANLRSMNR</sequence>
<dbReference type="EMBL" id="BSPP01000004">
    <property type="protein sequence ID" value="GLS86004.1"/>
    <property type="molecule type" value="Genomic_DNA"/>
</dbReference>
<dbReference type="Gene3D" id="1.20.1250.20">
    <property type="entry name" value="MFS general substrate transporter like domains"/>
    <property type="match status" value="1"/>
</dbReference>
<keyword evidence="3" id="KW-0813">Transport</keyword>
<dbReference type="InterPro" id="IPR036259">
    <property type="entry name" value="MFS_trans_sf"/>
</dbReference>
<comment type="subcellular location">
    <subcellularLocation>
        <location evidence="1">Endomembrane system</location>
        <topology evidence="1">Multi-pass membrane protein</topology>
    </subcellularLocation>
</comment>
<comment type="similarity">
    <text evidence="2">Belongs to the major facilitator superfamily.</text>
</comment>
<gene>
    <name evidence="8" type="ORF">GCM10010873_09780</name>
</gene>
<name>A0AA37U1V5_9RHOB</name>
<dbReference type="Proteomes" id="UP001157355">
    <property type="component" value="Unassembled WGS sequence"/>
</dbReference>
<evidence type="ECO:0000256" key="5">
    <source>
        <dbReference type="ARBA" id="ARBA00022989"/>
    </source>
</evidence>
<feature type="transmembrane region" description="Helical" evidence="7">
    <location>
        <begin position="49"/>
        <end position="69"/>
    </location>
</feature>
<feature type="transmembrane region" description="Helical" evidence="7">
    <location>
        <begin position="9"/>
        <end position="29"/>
    </location>
</feature>
<evidence type="ECO:0000256" key="7">
    <source>
        <dbReference type="SAM" id="Phobius"/>
    </source>
</evidence>
<proteinExistence type="inferred from homology"/>
<dbReference type="AlphaFoldDB" id="A0AA37U1V5"/>
<comment type="caution">
    <text evidence="8">The sequence shown here is derived from an EMBL/GenBank/DDBJ whole genome shotgun (WGS) entry which is preliminary data.</text>
</comment>
<dbReference type="InterPro" id="IPR051788">
    <property type="entry name" value="MFS_Transporter"/>
</dbReference>
<feature type="transmembrane region" description="Helical" evidence="7">
    <location>
        <begin position="198"/>
        <end position="223"/>
    </location>
</feature>
<dbReference type="RefSeq" id="WP_284324214.1">
    <property type="nucleotide sequence ID" value="NZ_BSPP01000004.1"/>
</dbReference>
<organism evidence="8 9">
    <name type="scientific">Cypionkella aquatica</name>
    <dbReference type="NCBI Taxonomy" id="1756042"/>
    <lineage>
        <taxon>Bacteria</taxon>
        <taxon>Pseudomonadati</taxon>
        <taxon>Pseudomonadota</taxon>
        <taxon>Alphaproteobacteria</taxon>
        <taxon>Rhodobacterales</taxon>
        <taxon>Paracoccaceae</taxon>
        <taxon>Cypionkella</taxon>
    </lineage>
</organism>
<accession>A0AA37U1V5</accession>
<evidence type="ECO:0000256" key="2">
    <source>
        <dbReference type="ARBA" id="ARBA00008335"/>
    </source>
</evidence>
<reference evidence="8 9" key="1">
    <citation type="journal article" date="2014" name="Int. J. Syst. Evol. Microbiol.">
        <title>Complete genome sequence of Corynebacterium casei LMG S-19264T (=DSM 44701T), isolated from a smear-ripened cheese.</title>
        <authorList>
            <consortium name="US DOE Joint Genome Institute (JGI-PGF)"/>
            <person name="Walter F."/>
            <person name="Albersmeier A."/>
            <person name="Kalinowski J."/>
            <person name="Ruckert C."/>
        </authorList>
    </citation>
    <scope>NUCLEOTIDE SEQUENCE [LARGE SCALE GENOMIC DNA]</scope>
    <source>
        <strain evidence="8 9">NBRC 111766</strain>
    </source>
</reference>
<dbReference type="GO" id="GO:0016020">
    <property type="term" value="C:membrane"/>
    <property type="evidence" value="ECO:0007669"/>
    <property type="project" value="TreeGrafter"/>
</dbReference>
<evidence type="ECO:0008006" key="10">
    <source>
        <dbReference type="Google" id="ProtNLM"/>
    </source>
</evidence>
<keyword evidence="5 7" id="KW-1133">Transmembrane helix</keyword>
<evidence type="ECO:0000256" key="4">
    <source>
        <dbReference type="ARBA" id="ARBA00022692"/>
    </source>
</evidence>
<evidence type="ECO:0000256" key="3">
    <source>
        <dbReference type="ARBA" id="ARBA00022448"/>
    </source>
</evidence>
<dbReference type="GO" id="GO:0012505">
    <property type="term" value="C:endomembrane system"/>
    <property type="evidence" value="ECO:0007669"/>
    <property type="project" value="UniProtKB-SubCell"/>
</dbReference>
<keyword evidence="4 7" id="KW-0812">Transmembrane</keyword>
<dbReference type="PANTHER" id="PTHR23514:SF3">
    <property type="entry name" value="BYPASS OF STOP CODON PROTEIN 6"/>
    <property type="match status" value="1"/>
</dbReference>
<feature type="transmembrane region" description="Helical" evidence="7">
    <location>
        <begin position="312"/>
        <end position="331"/>
    </location>
</feature>
<evidence type="ECO:0000256" key="1">
    <source>
        <dbReference type="ARBA" id="ARBA00004127"/>
    </source>
</evidence>
<feature type="transmembrane region" description="Helical" evidence="7">
    <location>
        <begin position="129"/>
        <end position="152"/>
    </location>
</feature>